<keyword evidence="5" id="KW-0800">Toxin</keyword>
<dbReference type="Proteomes" id="UP000694867">
    <property type="component" value="Unplaced"/>
</dbReference>
<evidence type="ECO:0000256" key="7">
    <source>
        <dbReference type="ARBA" id="ARBA00023298"/>
    </source>
</evidence>
<evidence type="ECO:0000256" key="8">
    <source>
        <dbReference type="PROSITE-ProRule" id="PRU00023"/>
    </source>
</evidence>
<feature type="region of interest" description="Disordered" evidence="9">
    <location>
        <begin position="485"/>
        <end position="511"/>
    </location>
</feature>
<evidence type="ECO:0000256" key="1">
    <source>
        <dbReference type="ARBA" id="ARBA00004175"/>
    </source>
</evidence>
<feature type="region of interest" description="Disordered" evidence="9">
    <location>
        <begin position="920"/>
        <end position="970"/>
    </location>
</feature>
<gene>
    <name evidence="12" type="primary">LOC100904971</name>
</gene>
<feature type="region of interest" description="Disordered" evidence="9">
    <location>
        <begin position="435"/>
        <end position="454"/>
    </location>
</feature>
<dbReference type="InterPro" id="IPR001660">
    <property type="entry name" value="SAM"/>
</dbReference>
<evidence type="ECO:0000256" key="6">
    <source>
        <dbReference type="ARBA" id="ARBA00023043"/>
    </source>
</evidence>
<feature type="region of interest" description="Disordered" evidence="9">
    <location>
        <begin position="326"/>
        <end position="396"/>
    </location>
</feature>
<feature type="repeat" description="ANK" evidence="8">
    <location>
        <begin position="54"/>
        <end position="82"/>
    </location>
</feature>
<feature type="region of interest" description="Disordered" evidence="9">
    <location>
        <begin position="523"/>
        <end position="559"/>
    </location>
</feature>
<evidence type="ECO:0000256" key="9">
    <source>
        <dbReference type="SAM" id="MobiDB-lite"/>
    </source>
</evidence>
<dbReference type="Pfam" id="PF00536">
    <property type="entry name" value="SAM_1"/>
    <property type="match status" value="2"/>
</dbReference>
<dbReference type="FunFam" id="1.10.150.50:FF:000028">
    <property type="entry name" value="caskin-2 isoform X2"/>
    <property type="match status" value="1"/>
</dbReference>
<feature type="compositionally biased region" description="Low complexity" evidence="9">
    <location>
        <begin position="354"/>
        <end position="396"/>
    </location>
</feature>
<dbReference type="AlphaFoldDB" id="A0AAJ6QYT6"/>
<feature type="repeat" description="ANK" evidence="8">
    <location>
        <begin position="161"/>
        <end position="193"/>
    </location>
</feature>
<evidence type="ECO:0000256" key="4">
    <source>
        <dbReference type="ARBA" id="ARBA00022737"/>
    </source>
</evidence>
<evidence type="ECO:0000259" key="10">
    <source>
        <dbReference type="PROSITE" id="PS50105"/>
    </source>
</evidence>
<feature type="compositionally biased region" description="Basic and acidic residues" evidence="9">
    <location>
        <begin position="959"/>
        <end position="970"/>
    </location>
</feature>
<dbReference type="InterPro" id="IPR002110">
    <property type="entry name" value="Ankyrin_rpt"/>
</dbReference>
<dbReference type="PROSITE" id="PS50088">
    <property type="entry name" value="ANK_REPEAT"/>
    <property type="match status" value="5"/>
</dbReference>
<dbReference type="Pfam" id="PF12796">
    <property type="entry name" value="Ank_2"/>
    <property type="match status" value="3"/>
</dbReference>
<dbReference type="InterPro" id="IPR033635">
    <property type="entry name" value="ANKS1/Caskin"/>
</dbReference>
<dbReference type="SMART" id="SM00248">
    <property type="entry name" value="ANK"/>
    <property type="match status" value="7"/>
</dbReference>
<keyword evidence="5" id="KW-0638">Presynaptic neurotoxin</keyword>
<feature type="region of interest" description="Disordered" evidence="9">
    <location>
        <begin position="849"/>
        <end position="876"/>
    </location>
</feature>
<evidence type="ECO:0000313" key="12">
    <source>
        <dbReference type="RefSeq" id="XP_003748269.1"/>
    </source>
</evidence>
<reference evidence="12" key="1">
    <citation type="submission" date="2025-08" db="UniProtKB">
        <authorList>
            <consortium name="RefSeq"/>
        </authorList>
    </citation>
    <scope>IDENTIFICATION</scope>
</reference>
<keyword evidence="4" id="KW-0677">Repeat</keyword>
<feature type="compositionally biased region" description="Polar residues" evidence="9">
    <location>
        <begin position="332"/>
        <end position="341"/>
    </location>
</feature>
<feature type="compositionally biased region" description="Low complexity" evidence="9">
    <location>
        <begin position="539"/>
        <end position="559"/>
    </location>
</feature>
<feature type="compositionally biased region" description="Polar residues" evidence="9">
    <location>
        <begin position="941"/>
        <end position="956"/>
    </location>
</feature>
<keyword evidence="2" id="KW-0268">Exocytosis</keyword>
<evidence type="ECO:0000256" key="3">
    <source>
        <dbReference type="ARBA" id="ARBA00022537"/>
    </source>
</evidence>
<dbReference type="CDD" id="cd09497">
    <property type="entry name" value="SAM_caskin1_2_repeat1"/>
    <property type="match status" value="1"/>
</dbReference>
<dbReference type="PRINTS" id="PR01415">
    <property type="entry name" value="ANKYRIN"/>
</dbReference>
<keyword evidence="5" id="KW-0528">Neurotoxin</keyword>
<proteinExistence type="predicted"/>
<dbReference type="KEGG" id="goe:100904971"/>
<feature type="repeat" description="ANK" evidence="8">
    <location>
        <begin position="87"/>
        <end position="119"/>
    </location>
</feature>
<feature type="repeat" description="ANK" evidence="8">
    <location>
        <begin position="21"/>
        <end position="53"/>
    </location>
</feature>
<dbReference type="InterPro" id="IPR035497">
    <property type="entry name" value="Caskin1/2_SAM_1"/>
</dbReference>
<feature type="domain" description="SAM" evidence="10">
    <location>
        <begin position="563"/>
        <end position="626"/>
    </location>
</feature>
<dbReference type="InterPro" id="IPR036770">
    <property type="entry name" value="Ankyrin_rpt-contain_sf"/>
</dbReference>
<keyword evidence="7" id="KW-0472">Membrane</keyword>
<dbReference type="InterPro" id="IPR013761">
    <property type="entry name" value="SAM/pointed_sf"/>
</dbReference>
<accession>A0AAJ6QYT6</accession>
<keyword evidence="7" id="KW-1053">Target membrane</keyword>
<feature type="region of interest" description="Disordered" evidence="9">
    <location>
        <begin position="1003"/>
        <end position="1176"/>
    </location>
</feature>
<dbReference type="GO" id="GO:0044218">
    <property type="term" value="C:other organism cell membrane"/>
    <property type="evidence" value="ECO:0007669"/>
    <property type="project" value="UniProtKB-KW"/>
</dbReference>
<feature type="domain" description="SAM" evidence="10">
    <location>
        <begin position="632"/>
        <end position="696"/>
    </location>
</feature>
<dbReference type="Gene3D" id="1.25.40.20">
    <property type="entry name" value="Ankyrin repeat-containing domain"/>
    <property type="match status" value="3"/>
</dbReference>
<sequence length="1202" mass="130765">MKELLNATRRAQANVNYQDADGVSALHQAVAQSSEKIVECLLEHGAQVDLKDKRGLRPLHYACWQGDAGLAETLLRQGACVNDPALSGDTPLHLAAQLGHATVIQTLMYYHASTLSRNHEQKTPLDLAAEFGRLRAAQVLLGSNRCRQLLQDSNQDTADNNRTTALHLAARGGHADVVRYLLDLGANVDRYTLRGTPLHEAVSANKLQTVSILLYSGADQTRPNPTGLTAIELAMKASPSNDEIVTCLKELRNSQEAVASRDFTSDEGWSFSAGDRVLVLEVCGDDSIRGVPIHNCTHNVSNNSATFAKPPRAVVILPRSTLKFRDEGGLNRNGTLRSSTIKKVDPPKVPDLANNNNNNNNNSSSGNNNASHNRLSCYSTSSGSSNSSSGGSSCGTYESDPVYHHPPICPPSPEYGTAKHILSSGVHLMLDGSAMSVRPRSHPGTPQSPPPAMGEYHASPNVNAPIYITSSNSHHLHHQQHFHLNNNGIGNSTSHNNNNMNNNNNNSIPNSTTLVLHQQAPNTLPVTPAGYSGGDVRNSSSSLDSGRGSSSSSSEASSFGSNKDQEVLAMWLKNLHFEEYLPLFVNSGYDMPTISRMTPEDLTAIGITRPQHRRKLKQEISKLNISDGIPDYKPDNLLLWLKLLRLDQYAPALTGQGYTTIDKVAELTWEDLEEIGIQKLGHQKKLMLAIKKVKGQKGLYGTLPVTSQILGPPNNNPQMPQVTRHPSLDMGNPHARPITVPVPPNQYEALNQPGRMQSFLNNRSALRTVGSGSDLQRMDNEDQQLYMSLEMNNQKNQRATGRSLESLQNDMYTFQQQDLNWRPKQFDQPHYEPMEGTATLNRPRGLVKPRPVAKVTGTSTTSLRDALNDDDDDNLKSGPALISKRILPSLPPAKPPLGDVMADTAFATCVQSLTSRFTLATQDKEDKDDALPAVPPPMNATLRSISKISQITNTGNPRRPREDPSLESGGEKEEVLVCLTESFIQFQANAGNGPHFSLITDQQQKHNGVDKKDPPSPPQRDYSPITTPSKESPLSPLSAVSSQLAEVKRQDSNSSLASDCGIPFANENVGTIKQKPPHPPTPDYETPSALHQQQQQNSPQSQQNPFGTVGAGGQKNSPFDSCTLPRRGVAKPQVEQGTLKKSFADSPLLRRSQSARNRDNEANPPPPPPAPSGGHKVTVIDDIEHMLASLTDQLDAMLDHTA</sequence>
<dbReference type="PANTHER" id="PTHR24174:SF16">
    <property type="entry name" value="CASKIN-2"/>
    <property type="match status" value="1"/>
</dbReference>
<dbReference type="SUPFAM" id="SSF47769">
    <property type="entry name" value="SAM/Pointed domain"/>
    <property type="match status" value="2"/>
</dbReference>
<dbReference type="PROSITE" id="PS50105">
    <property type="entry name" value="SAM_DOMAIN"/>
    <property type="match status" value="2"/>
</dbReference>
<keyword evidence="6 8" id="KW-0040">ANK repeat</keyword>
<protein>
    <submittedName>
        <fullName evidence="12">Caskin-2-like</fullName>
    </submittedName>
</protein>
<organism evidence="11 12">
    <name type="scientific">Galendromus occidentalis</name>
    <name type="common">western predatory mite</name>
    <dbReference type="NCBI Taxonomy" id="34638"/>
    <lineage>
        <taxon>Eukaryota</taxon>
        <taxon>Metazoa</taxon>
        <taxon>Ecdysozoa</taxon>
        <taxon>Arthropoda</taxon>
        <taxon>Chelicerata</taxon>
        <taxon>Arachnida</taxon>
        <taxon>Acari</taxon>
        <taxon>Parasitiformes</taxon>
        <taxon>Mesostigmata</taxon>
        <taxon>Gamasina</taxon>
        <taxon>Phytoseioidea</taxon>
        <taxon>Phytoseiidae</taxon>
        <taxon>Typhlodrominae</taxon>
        <taxon>Galendromus</taxon>
    </lineage>
</organism>
<evidence type="ECO:0000313" key="11">
    <source>
        <dbReference type="Proteomes" id="UP000694867"/>
    </source>
</evidence>
<keyword evidence="11" id="KW-1185">Reference proteome</keyword>
<name>A0AAJ6QYT6_9ACAR</name>
<keyword evidence="3" id="KW-1052">Target cell membrane</keyword>
<feature type="compositionally biased region" description="Low complexity" evidence="9">
    <location>
        <begin position="1083"/>
        <end position="1105"/>
    </location>
</feature>
<dbReference type="PANTHER" id="PTHR24174">
    <property type="entry name" value="ANKYRIN REPEAT AND STERILE ALPHA MOTIF DOMAIN-CONTAINING PROTEIN 1"/>
    <property type="match status" value="1"/>
</dbReference>
<dbReference type="GeneID" id="100904971"/>
<feature type="compositionally biased region" description="Basic and acidic residues" evidence="9">
    <location>
        <begin position="1003"/>
        <end position="1014"/>
    </location>
</feature>
<dbReference type="GO" id="GO:0006887">
    <property type="term" value="P:exocytosis"/>
    <property type="evidence" value="ECO:0007669"/>
    <property type="project" value="UniProtKB-KW"/>
</dbReference>
<dbReference type="RefSeq" id="XP_003748269.1">
    <property type="nucleotide sequence ID" value="XM_003748221.1"/>
</dbReference>
<feature type="repeat" description="ANK" evidence="8">
    <location>
        <begin position="193"/>
        <end position="225"/>
    </location>
</feature>
<evidence type="ECO:0000256" key="5">
    <source>
        <dbReference type="ARBA" id="ARBA00023028"/>
    </source>
</evidence>
<dbReference type="SMART" id="SM00454">
    <property type="entry name" value="SAM"/>
    <property type="match status" value="2"/>
</dbReference>
<dbReference type="Gene3D" id="1.10.150.50">
    <property type="entry name" value="Transcription Factor, Ets-1"/>
    <property type="match status" value="2"/>
</dbReference>
<dbReference type="PROSITE" id="PS50297">
    <property type="entry name" value="ANK_REP_REGION"/>
    <property type="match status" value="5"/>
</dbReference>
<comment type="subcellular location">
    <subcellularLocation>
        <location evidence="1">Target cell membrane</location>
    </subcellularLocation>
</comment>
<dbReference type="SUPFAM" id="SSF48403">
    <property type="entry name" value="Ankyrin repeat"/>
    <property type="match status" value="1"/>
</dbReference>
<evidence type="ECO:0000256" key="2">
    <source>
        <dbReference type="ARBA" id="ARBA00022483"/>
    </source>
</evidence>
<dbReference type="GO" id="GO:0044231">
    <property type="term" value="C:host cell presynaptic membrane"/>
    <property type="evidence" value="ECO:0007669"/>
    <property type="project" value="UniProtKB-KW"/>
</dbReference>